<proteinExistence type="predicted"/>
<dbReference type="Proteomes" id="UP000198418">
    <property type="component" value="Unassembled WGS sequence"/>
</dbReference>
<dbReference type="PIRSF" id="PIRSF034077">
    <property type="entry name" value="UCP034077"/>
    <property type="match status" value="1"/>
</dbReference>
<gene>
    <name evidence="1" type="ORF">SAMN06265338_10391</name>
</gene>
<dbReference type="InterPro" id="IPR014587">
    <property type="entry name" value="UCP034077"/>
</dbReference>
<evidence type="ECO:0000313" key="1">
    <source>
        <dbReference type="EMBL" id="SNB68630.1"/>
    </source>
</evidence>
<keyword evidence="2" id="KW-1185">Reference proteome</keyword>
<dbReference type="EMBL" id="FYDG01000003">
    <property type="protein sequence ID" value="SNB68630.1"/>
    <property type="molecule type" value="Genomic_DNA"/>
</dbReference>
<dbReference type="RefSeq" id="WP_088520219.1">
    <property type="nucleotide sequence ID" value="NZ_FYDG01000003.1"/>
</dbReference>
<accession>A0A212R900</accession>
<evidence type="ECO:0000313" key="2">
    <source>
        <dbReference type="Proteomes" id="UP000198418"/>
    </source>
</evidence>
<dbReference type="OrthoDB" id="7997311at2"/>
<evidence type="ECO:0008006" key="3">
    <source>
        <dbReference type="Google" id="ProtNLM"/>
    </source>
</evidence>
<reference evidence="2" key="1">
    <citation type="submission" date="2017-06" db="EMBL/GenBank/DDBJ databases">
        <authorList>
            <person name="Varghese N."/>
            <person name="Submissions S."/>
        </authorList>
    </citation>
    <scope>NUCLEOTIDE SEQUENCE [LARGE SCALE GENOMIC DNA]</scope>
    <source>
        <strain evidence="2">DSM 137</strain>
    </source>
</reference>
<protein>
    <recommendedName>
        <fullName evidence="3">TonB C-terminal domain-containing protein</fullName>
    </recommendedName>
</protein>
<organism evidence="1 2">
    <name type="scientific">Rhodoblastus acidophilus</name>
    <name type="common">Rhodopseudomonas acidophila</name>
    <dbReference type="NCBI Taxonomy" id="1074"/>
    <lineage>
        <taxon>Bacteria</taxon>
        <taxon>Pseudomonadati</taxon>
        <taxon>Pseudomonadota</taxon>
        <taxon>Alphaproteobacteria</taxon>
        <taxon>Hyphomicrobiales</taxon>
        <taxon>Rhodoblastaceae</taxon>
        <taxon>Rhodoblastus</taxon>
    </lineage>
</organism>
<sequence length="137" mass="14197">MRAVAAARKALPALALAVVAMGLAVVLPPALARAAPASSLRELFAQFGACLKQPADMPSGEITLRFSLRRDGALVGRPHISFARVSGDDVQRQAALAAVAAALDRCLPAQMTDSLGGAVAGRPLTLRLISHPPDREI</sequence>
<dbReference type="SUPFAM" id="SSF74653">
    <property type="entry name" value="TolA/TonB C-terminal domain"/>
    <property type="match status" value="1"/>
</dbReference>
<name>A0A212R900_RHOAC</name>
<dbReference type="AlphaFoldDB" id="A0A212R900"/>